<dbReference type="PANTHER" id="PTHR22808">
    <property type="entry name" value="NCL1 YEAST -RELATED NOL1/NOP2/FMU SUN DOMAIN-CONTAINING"/>
    <property type="match status" value="1"/>
</dbReference>
<evidence type="ECO:0000256" key="1">
    <source>
        <dbReference type="ARBA" id="ARBA00022603"/>
    </source>
</evidence>
<protein>
    <recommendedName>
        <fullName evidence="7">SAM-dependent MTase RsmB/NOP-type domain-containing protein</fullName>
    </recommendedName>
</protein>
<dbReference type="VEuPathDB" id="FungiDB:H310_04917"/>
<name>A0A024UBA6_9STRA</name>
<gene>
    <name evidence="8" type="ORF">H310_04917</name>
</gene>
<dbReference type="SUPFAM" id="SSF53335">
    <property type="entry name" value="S-adenosyl-L-methionine-dependent methyltransferases"/>
    <property type="match status" value="1"/>
</dbReference>
<proteinExistence type="inferred from homology"/>
<dbReference type="GeneID" id="20081967"/>
<dbReference type="OrthoDB" id="6093671at2759"/>
<evidence type="ECO:0000256" key="5">
    <source>
        <dbReference type="PROSITE-ProRule" id="PRU01023"/>
    </source>
</evidence>
<evidence type="ECO:0000256" key="6">
    <source>
        <dbReference type="SAM" id="MobiDB-lite"/>
    </source>
</evidence>
<comment type="similarity">
    <text evidence="5">Belongs to the class I-like SAM-binding methyltransferase superfamily. RsmB/NOP family.</text>
</comment>
<dbReference type="InterPro" id="IPR023267">
    <property type="entry name" value="RCMT"/>
</dbReference>
<dbReference type="Pfam" id="PF01189">
    <property type="entry name" value="Methyltr_RsmB-F"/>
    <property type="match status" value="1"/>
</dbReference>
<keyword evidence="4 5" id="KW-0694">RNA-binding</keyword>
<evidence type="ECO:0000259" key="7">
    <source>
        <dbReference type="PROSITE" id="PS51686"/>
    </source>
</evidence>
<dbReference type="GO" id="GO:0001510">
    <property type="term" value="P:RNA methylation"/>
    <property type="evidence" value="ECO:0007669"/>
    <property type="project" value="InterPro"/>
</dbReference>
<evidence type="ECO:0000256" key="3">
    <source>
        <dbReference type="ARBA" id="ARBA00022691"/>
    </source>
</evidence>
<keyword evidence="3 5" id="KW-0949">S-adenosyl-L-methionine</keyword>
<comment type="caution">
    <text evidence="5">Lacks conserved residue(s) required for the propagation of feature annotation.</text>
</comment>
<feature type="region of interest" description="Disordered" evidence="6">
    <location>
        <begin position="1"/>
        <end position="46"/>
    </location>
</feature>
<evidence type="ECO:0000256" key="2">
    <source>
        <dbReference type="ARBA" id="ARBA00022679"/>
    </source>
</evidence>
<dbReference type="Gene3D" id="3.40.50.150">
    <property type="entry name" value="Vaccinia Virus protein VP39"/>
    <property type="match status" value="1"/>
</dbReference>
<dbReference type="AlphaFoldDB" id="A0A024UBA6"/>
<accession>A0A024UBA6</accession>
<feature type="region of interest" description="Disordered" evidence="6">
    <location>
        <begin position="67"/>
        <end position="98"/>
    </location>
</feature>
<dbReference type="PRINTS" id="PR02008">
    <property type="entry name" value="RCMTFAMILY"/>
</dbReference>
<organism evidence="8">
    <name type="scientific">Aphanomyces invadans</name>
    <dbReference type="NCBI Taxonomy" id="157072"/>
    <lineage>
        <taxon>Eukaryota</taxon>
        <taxon>Sar</taxon>
        <taxon>Stramenopiles</taxon>
        <taxon>Oomycota</taxon>
        <taxon>Saprolegniomycetes</taxon>
        <taxon>Saprolegniales</taxon>
        <taxon>Verrucalvaceae</taxon>
        <taxon>Aphanomyces</taxon>
    </lineage>
</organism>
<evidence type="ECO:0000256" key="4">
    <source>
        <dbReference type="ARBA" id="ARBA00022884"/>
    </source>
</evidence>
<dbReference type="RefSeq" id="XP_008867689.1">
    <property type="nucleotide sequence ID" value="XM_008869467.1"/>
</dbReference>
<sequence length="531" mass="59116">MAKSSKRGPVKNGASVHAAPVAEKRKAVYYSGSSDEEDDSYRRGIPLPSLENARVRDFTDQVIVVEAKSKKNKKKGKKEPAHVPNEEPRKKKPLEDLPLEERKKRLLEQQAIRSEKVVWRKFGRENSAFEEYYRNLWGFDQEEWRTFTKCLETPPSVHFRINGTFRSLSDIAKGSLECDFDVDGSVLKLPSGEEKPLQLRPVAFDEATWKINVDSKTLRKTKQLDGVNTFVRDQTTIGTLIRQEPTNMLLPIYLDVQPGHSVLDLNGSGASRAAQIVQGLQDQTDEFEPKGVLVVNEHDAASATKAVRMVSQTVANAASVIVTAHKSEEFPSLDDDNSVLFDRILCSVPCSGDGSIRKFPEKWRCWTPNTAFGFHATQLELASRSLQLLAVGGRLVYATRAFSPVENEAVVAELLRSGACTVRVYFAASWIPCAGCCDDVRGLTFVPVGGRIRRCAFIANPARAGLLDSRGRLVICAQIIRVHFGRHAPPAQASFDHVRSFIVRGFVIPFGSVCPGLASRQRHPRHICRRP</sequence>
<dbReference type="EMBL" id="KI913959">
    <property type="protein sequence ID" value="ETW03460.1"/>
    <property type="molecule type" value="Genomic_DNA"/>
</dbReference>
<reference evidence="8" key="1">
    <citation type="submission" date="2013-12" db="EMBL/GenBank/DDBJ databases">
        <title>The Genome Sequence of Aphanomyces invadans NJM9701.</title>
        <authorList>
            <consortium name="The Broad Institute Genomics Platform"/>
            <person name="Russ C."/>
            <person name="Tyler B."/>
            <person name="van West P."/>
            <person name="Dieguez-Uribeondo J."/>
            <person name="Young S.K."/>
            <person name="Zeng Q."/>
            <person name="Gargeya S."/>
            <person name="Fitzgerald M."/>
            <person name="Abouelleil A."/>
            <person name="Alvarado L."/>
            <person name="Chapman S.B."/>
            <person name="Gainer-Dewar J."/>
            <person name="Goldberg J."/>
            <person name="Griggs A."/>
            <person name="Gujja S."/>
            <person name="Hansen M."/>
            <person name="Howarth C."/>
            <person name="Imamovic A."/>
            <person name="Ireland A."/>
            <person name="Larimer J."/>
            <person name="McCowan C."/>
            <person name="Murphy C."/>
            <person name="Pearson M."/>
            <person name="Poon T.W."/>
            <person name="Priest M."/>
            <person name="Roberts A."/>
            <person name="Saif S."/>
            <person name="Shea T."/>
            <person name="Sykes S."/>
            <person name="Wortman J."/>
            <person name="Nusbaum C."/>
            <person name="Birren B."/>
        </authorList>
    </citation>
    <scope>NUCLEOTIDE SEQUENCE [LARGE SCALE GENOMIC DNA]</scope>
    <source>
        <strain evidence="8">NJM9701</strain>
    </source>
</reference>
<feature type="binding site" evidence="5">
    <location>
        <position position="297"/>
    </location>
    <ligand>
        <name>S-adenosyl-L-methionine</name>
        <dbReference type="ChEBI" id="CHEBI:59789"/>
    </ligand>
</feature>
<dbReference type="PROSITE" id="PS51686">
    <property type="entry name" value="SAM_MT_RSMB_NOP"/>
    <property type="match status" value="1"/>
</dbReference>
<dbReference type="InterPro" id="IPR049560">
    <property type="entry name" value="MeTrfase_RsmB-F_NOP2_cat"/>
</dbReference>
<feature type="domain" description="SAM-dependent MTase RsmB/NOP-type" evidence="7">
    <location>
        <begin position="147"/>
        <end position="464"/>
    </location>
</feature>
<keyword evidence="2 5" id="KW-0808">Transferase</keyword>
<dbReference type="PANTHER" id="PTHR22808:SF1">
    <property type="entry name" value="RNA CYTOSINE-C(5)-METHYLTRANSFERASE NSUN2-RELATED"/>
    <property type="match status" value="1"/>
</dbReference>
<feature type="compositionally biased region" description="Basic and acidic residues" evidence="6">
    <location>
        <begin position="78"/>
        <end position="98"/>
    </location>
</feature>
<dbReference type="GO" id="GO:0003723">
    <property type="term" value="F:RNA binding"/>
    <property type="evidence" value="ECO:0007669"/>
    <property type="project" value="UniProtKB-UniRule"/>
</dbReference>
<dbReference type="InterPro" id="IPR001678">
    <property type="entry name" value="MeTrfase_RsmB-F_NOP2_dom"/>
</dbReference>
<dbReference type="GO" id="GO:0008173">
    <property type="term" value="F:RNA methyltransferase activity"/>
    <property type="evidence" value="ECO:0007669"/>
    <property type="project" value="InterPro"/>
</dbReference>
<evidence type="ECO:0000313" key="8">
    <source>
        <dbReference type="EMBL" id="ETW03460.1"/>
    </source>
</evidence>
<keyword evidence="1 5" id="KW-0489">Methyltransferase</keyword>
<dbReference type="InterPro" id="IPR029063">
    <property type="entry name" value="SAM-dependent_MTases_sf"/>
</dbReference>